<gene>
    <name evidence="7" type="ORF">VTJ83DRAFT_5216</name>
</gene>
<dbReference type="SUPFAM" id="SSF51905">
    <property type="entry name" value="FAD/NAD(P)-binding domain"/>
    <property type="match status" value="1"/>
</dbReference>
<protein>
    <recommendedName>
        <fullName evidence="6">FAD-binding domain-containing protein</fullName>
    </recommendedName>
</protein>
<sequence length="465" mass="49333">MSTPDHLHVAIVGAGITGVVLALGLQARGVSCTVYERRGPTPQDRVSGAGIGFSPNAERAMGMVHPGVLAEFKRVATPNGEDLFQFVDGYTDRLLYALPVGTSGFQGGLRHDFLNAWLNLFREGVVRYDKELDTIIATKTRGSDRLVLVFNDGTSASADVVIGCDGLHSRVRELLYPGPPAENSSSPEAGPRPCPLYTGKYCYRALAPMSLAVAALGEPRSSTRFLYIGRGAHIITYPVGEPALLNVLVVLSEPQPGTDGAVPTPSGTNDASADARIASAFRNWAIRPRRAAALLEDARSHWLRLGEPGGGGGEGGAGDDRWLIYDFAERPLPQYVLPGGRVCLAGDAAHATAPHLGAGGGMGIEDALVLSEVLAEVDSRIQEAGTDGKQELVARALEAYNTVRYGRTQEVIALTRDACDVFHGLRPDVSCDGARFGRCVASLFHTVWDYDVEGMVADALAVLDG</sequence>
<evidence type="ECO:0000256" key="2">
    <source>
        <dbReference type="ARBA" id="ARBA00022630"/>
    </source>
</evidence>
<dbReference type="EMBL" id="JAZGUE010000004">
    <property type="protein sequence ID" value="KAL2267939.1"/>
    <property type="molecule type" value="Genomic_DNA"/>
</dbReference>
<keyword evidence="5" id="KW-1133">Transmembrane helix</keyword>
<dbReference type="Pfam" id="PF01494">
    <property type="entry name" value="FAD_binding_3"/>
    <property type="match status" value="2"/>
</dbReference>
<dbReference type="PANTHER" id="PTHR46720">
    <property type="entry name" value="HYDROXYLASE, PUTATIVE (AFU_ORTHOLOGUE AFUA_3G01460)-RELATED"/>
    <property type="match status" value="1"/>
</dbReference>
<keyword evidence="5" id="KW-0472">Membrane</keyword>
<proteinExistence type="inferred from homology"/>
<keyword evidence="8" id="KW-1185">Reference proteome</keyword>
<evidence type="ECO:0000313" key="8">
    <source>
        <dbReference type="Proteomes" id="UP001600064"/>
    </source>
</evidence>
<keyword evidence="2" id="KW-0285">Flavoprotein</keyword>
<comment type="similarity">
    <text evidence="1">Belongs to the paxM FAD-dependent monooxygenase family.</text>
</comment>
<name>A0ABR4DC62_9PEZI</name>
<evidence type="ECO:0000256" key="5">
    <source>
        <dbReference type="SAM" id="Phobius"/>
    </source>
</evidence>
<feature type="domain" description="FAD-binding" evidence="6">
    <location>
        <begin position="8"/>
        <end position="175"/>
    </location>
</feature>
<evidence type="ECO:0000259" key="6">
    <source>
        <dbReference type="Pfam" id="PF01494"/>
    </source>
</evidence>
<feature type="transmembrane region" description="Helical" evidence="5">
    <location>
        <begin position="7"/>
        <end position="25"/>
    </location>
</feature>
<dbReference type="InterPro" id="IPR036188">
    <property type="entry name" value="FAD/NAD-bd_sf"/>
</dbReference>
<dbReference type="InterPro" id="IPR051104">
    <property type="entry name" value="FAD_monoxygenase"/>
</dbReference>
<dbReference type="PRINTS" id="PR00420">
    <property type="entry name" value="RNGMNOXGNASE"/>
</dbReference>
<dbReference type="RefSeq" id="XP_070866666.1">
    <property type="nucleotide sequence ID" value="XM_071011792.1"/>
</dbReference>
<dbReference type="Proteomes" id="UP001600064">
    <property type="component" value="Unassembled WGS sequence"/>
</dbReference>
<dbReference type="InterPro" id="IPR002938">
    <property type="entry name" value="FAD-bd"/>
</dbReference>
<reference evidence="7 8" key="1">
    <citation type="journal article" date="2024" name="Commun. Biol.">
        <title>Comparative genomic analysis of thermophilic fungi reveals convergent evolutionary adaptations and gene losses.</title>
        <authorList>
            <person name="Steindorff A.S."/>
            <person name="Aguilar-Pontes M.V."/>
            <person name="Robinson A.J."/>
            <person name="Andreopoulos B."/>
            <person name="LaButti K."/>
            <person name="Kuo A."/>
            <person name="Mondo S."/>
            <person name="Riley R."/>
            <person name="Otillar R."/>
            <person name="Haridas S."/>
            <person name="Lipzen A."/>
            <person name="Grimwood J."/>
            <person name="Schmutz J."/>
            <person name="Clum A."/>
            <person name="Reid I.D."/>
            <person name="Moisan M.C."/>
            <person name="Butler G."/>
            <person name="Nguyen T.T.M."/>
            <person name="Dewar K."/>
            <person name="Conant G."/>
            <person name="Drula E."/>
            <person name="Henrissat B."/>
            <person name="Hansel C."/>
            <person name="Singer S."/>
            <person name="Hutchinson M.I."/>
            <person name="de Vries R.P."/>
            <person name="Natvig D.O."/>
            <person name="Powell A.J."/>
            <person name="Tsang A."/>
            <person name="Grigoriev I.V."/>
        </authorList>
    </citation>
    <scope>NUCLEOTIDE SEQUENCE [LARGE SCALE GENOMIC DNA]</scope>
    <source>
        <strain evidence="7 8">ATCC 22073</strain>
    </source>
</reference>
<comment type="caution">
    <text evidence="7">The sequence shown here is derived from an EMBL/GenBank/DDBJ whole genome shotgun (WGS) entry which is preliminary data.</text>
</comment>
<evidence type="ECO:0000313" key="7">
    <source>
        <dbReference type="EMBL" id="KAL2267939.1"/>
    </source>
</evidence>
<feature type="domain" description="FAD-binding" evidence="6">
    <location>
        <begin position="340"/>
        <end position="377"/>
    </location>
</feature>
<organism evidence="7 8">
    <name type="scientific">Remersonia thermophila</name>
    <dbReference type="NCBI Taxonomy" id="72144"/>
    <lineage>
        <taxon>Eukaryota</taxon>
        <taxon>Fungi</taxon>
        <taxon>Dikarya</taxon>
        <taxon>Ascomycota</taxon>
        <taxon>Pezizomycotina</taxon>
        <taxon>Sordariomycetes</taxon>
        <taxon>Sordariomycetidae</taxon>
        <taxon>Sordariales</taxon>
        <taxon>Sordariales incertae sedis</taxon>
        <taxon>Remersonia</taxon>
    </lineage>
</organism>
<dbReference type="Gene3D" id="3.50.50.60">
    <property type="entry name" value="FAD/NAD(P)-binding domain"/>
    <property type="match status" value="1"/>
</dbReference>
<accession>A0ABR4DC62</accession>
<dbReference type="PANTHER" id="PTHR46720:SF3">
    <property type="entry name" value="FAD-BINDING DOMAIN-CONTAINING PROTEIN-RELATED"/>
    <property type="match status" value="1"/>
</dbReference>
<dbReference type="GeneID" id="98126436"/>
<evidence type="ECO:0000256" key="3">
    <source>
        <dbReference type="ARBA" id="ARBA00022827"/>
    </source>
</evidence>
<keyword evidence="4" id="KW-0560">Oxidoreductase</keyword>
<dbReference type="SUPFAM" id="SSF54373">
    <property type="entry name" value="FAD-linked reductases, C-terminal domain"/>
    <property type="match status" value="1"/>
</dbReference>
<keyword evidence="5" id="KW-0812">Transmembrane</keyword>
<keyword evidence="3" id="KW-0274">FAD</keyword>
<evidence type="ECO:0000256" key="4">
    <source>
        <dbReference type="ARBA" id="ARBA00023002"/>
    </source>
</evidence>
<evidence type="ECO:0000256" key="1">
    <source>
        <dbReference type="ARBA" id="ARBA00007992"/>
    </source>
</evidence>